<dbReference type="Proteomes" id="UP000887565">
    <property type="component" value="Unplaced"/>
</dbReference>
<feature type="domain" description="AMP-binding enzyme C-terminal" evidence="2">
    <location>
        <begin position="36"/>
        <end position="113"/>
    </location>
</feature>
<dbReference type="InterPro" id="IPR045851">
    <property type="entry name" value="AMP-bd_C_sf"/>
</dbReference>
<dbReference type="SUPFAM" id="SSF56801">
    <property type="entry name" value="Acetyl-CoA synthetase-like"/>
    <property type="match status" value="1"/>
</dbReference>
<dbReference type="Gene3D" id="3.30.300.30">
    <property type="match status" value="1"/>
</dbReference>
<evidence type="ECO:0000259" key="2">
    <source>
        <dbReference type="Pfam" id="PF13193"/>
    </source>
</evidence>
<keyword evidence="1" id="KW-0436">Ligase</keyword>
<keyword evidence="3" id="KW-1185">Reference proteome</keyword>
<dbReference type="PANTHER" id="PTHR43352">
    <property type="entry name" value="ACETYL-COA SYNTHETASE"/>
    <property type="match status" value="1"/>
</dbReference>
<name>A0A915JPQ8_ROMCU</name>
<reference evidence="4" key="1">
    <citation type="submission" date="2022-11" db="UniProtKB">
        <authorList>
            <consortium name="WormBaseParasite"/>
        </authorList>
    </citation>
    <scope>IDENTIFICATION</scope>
</reference>
<organism evidence="3 4">
    <name type="scientific">Romanomermis culicivorax</name>
    <name type="common">Nematode worm</name>
    <dbReference type="NCBI Taxonomy" id="13658"/>
    <lineage>
        <taxon>Eukaryota</taxon>
        <taxon>Metazoa</taxon>
        <taxon>Ecdysozoa</taxon>
        <taxon>Nematoda</taxon>
        <taxon>Enoplea</taxon>
        <taxon>Dorylaimia</taxon>
        <taxon>Mermithida</taxon>
        <taxon>Mermithoidea</taxon>
        <taxon>Mermithidae</taxon>
        <taxon>Romanomermis</taxon>
    </lineage>
</organism>
<dbReference type="GO" id="GO:0016878">
    <property type="term" value="F:acid-thiol ligase activity"/>
    <property type="evidence" value="ECO:0007669"/>
    <property type="project" value="TreeGrafter"/>
</dbReference>
<evidence type="ECO:0000313" key="3">
    <source>
        <dbReference type="Proteomes" id="UP000887565"/>
    </source>
</evidence>
<dbReference type="GO" id="GO:0044550">
    <property type="term" value="P:secondary metabolite biosynthetic process"/>
    <property type="evidence" value="ECO:0007669"/>
    <property type="project" value="TreeGrafter"/>
</dbReference>
<dbReference type="Pfam" id="PF13193">
    <property type="entry name" value="AMP-binding_C"/>
    <property type="match status" value="1"/>
</dbReference>
<dbReference type="WBParaSite" id="nRc.2.0.1.t28082-RA">
    <property type="protein sequence ID" value="nRc.2.0.1.t28082-RA"/>
    <property type="gene ID" value="nRc.2.0.1.g28082"/>
</dbReference>
<dbReference type="InterPro" id="IPR025110">
    <property type="entry name" value="AMP-bd_C"/>
</dbReference>
<evidence type="ECO:0000256" key="1">
    <source>
        <dbReference type="ARBA" id="ARBA00022598"/>
    </source>
</evidence>
<evidence type="ECO:0000313" key="4">
    <source>
        <dbReference type="WBParaSite" id="nRc.2.0.1.t28082-RA"/>
    </source>
</evidence>
<dbReference type="AlphaFoldDB" id="A0A915JPQ8"/>
<sequence>MFSDVGTLNRDGFVTLLCKANEVIFKNGAPIVPIFIEKVLSVHPSIMGCQVVGSTLSKTKDVKLIAFVVKKDKQAGDDEDLKKELFDLCRKEKIDVPDDVRFIEEFPRNQAKKIQKNKLKSMMAS</sequence>
<accession>A0A915JPQ8</accession>
<proteinExistence type="predicted"/>
<protein>
    <submittedName>
        <fullName evidence="4">AMP-binding enzyme C-terminal domain-containing protein</fullName>
    </submittedName>
</protein>
<dbReference type="PANTHER" id="PTHR43352:SF1">
    <property type="entry name" value="ANTHRANILATE--COA LIGASE"/>
    <property type="match status" value="1"/>
</dbReference>